<evidence type="ECO:0000313" key="1">
    <source>
        <dbReference type="EMBL" id="KAK1857870.1"/>
    </source>
</evidence>
<organism evidence="1 2">
    <name type="scientific">Pyropia yezoensis</name>
    <name type="common">Susabi-nori</name>
    <name type="synonym">Porphyra yezoensis</name>
    <dbReference type="NCBI Taxonomy" id="2788"/>
    <lineage>
        <taxon>Eukaryota</taxon>
        <taxon>Rhodophyta</taxon>
        <taxon>Bangiophyceae</taxon>
        <taxon>Bangiales</taxon>
        <taxon>Bangiaceae</taxon>
        <taxon>Pyropia</taxon>
    </lineage>
</organism>
<accession>A0ACC3BJF2</accession>
<protein>
    <submittedName>
        <fullName evidence="1">Uncharacterized protein</fullName>
    </submittedName>
</protein>
<evidence type="ECO:0000313" key="2">
    <source>
        <dbReference type="Proteomes" id="UP000798662"/>
    </source>
</evidence>
<comment type="caution">
    <text evidence="1">The sequence shown here is derived from an EMBL/GenBank/DDBJ whole genome shotgun (WGS) entry which is preliminary data.</text>
</comment>
<dbReference type="EMBL" id="CM020618">
    <property type="protein sequence ID" value="KAK1857870.1"/>
    <property type="molecule type" value="Genomic_DNA"/>
</dbReference>
<dbReference type="Proteomes" id="UP000798662">
    <property type="component" value="Chromosome 1"/>
</dbReference>
<keyword evidence="2" id="KW-1185">Reference proteome</keyword>
<proteinExistence type="predicted"/>
<name>A0ACC3BJF2_PYRYE</name>
<reference evidence="1" key="1">
    <citation type="submission" date="2019-11" db="EMBL/GenBank/DDBJ databases">
        <title>Nori genome reveals adaptations in red seaweeds to the harsh intertidal environment.</title>
        <authorList>
            <person name="Wang D."/>
            <person name="Mao Y."/>
        </authorList>
    </citation>
    <scope>NUCLEOTIDE SEQUENCE</scope>
    <source>
        <tissue evidence="1">Gametophyte</tissue>
    </source>
</reference>
<gene>
    <name evidence="1" type="ORF">I4F81_000484</name>
</gene>
<sequence>MSAAMSMGGKRPAWVGASPQHPFLPVPRSLGMATKPCGDCAGGPPTSASGVAGELVPAAPTAACAMGGRRGGCDCGARPPCVDAAVTVGAGRPPRPGAPAAGVLTRLSLPRPSEISDAAARLPTPPPRRRRSRTGSSDAFDLPRLAIPDVATAVAEHLNKPPRLQAVLRRLAAANAASHTSALAGWASDEEDGGDDGERLYRPSASPPHARPAHDRGGMHSGSLAPLLHATTRGTDGGLPAAVLPARILWRADVRLTVEAAAAAGRRQAGGDEADSGSCFRGLVIPAASTAWAATVRCLWEGGVVGKAVHAEDGTSWWLLLRAVVLVAFALMWMLAL</sequence>